<dbReference type="OrthoDB" id="10250817at2759"/>
<gene>
    <name evidence="4" type="ORF">EZV62_006817</name>
</gene>
<evidence type="ECO:0000313" key="5">
    <source>
        <dbReference type="Proteomes" id="UP000323000"/>
    </source>
</evidence>
<dbReference type="AlphaFoldDB" id="A0A5C7IA24"/>
<dbReference type="GO" id="GO:0003924">
    <property type="term" value="F:GTPase activity"/>
    <property type="evidence" value="ECO:0007669"/>
    <property type="project" value="InterPro"/>
</dbReference>
<proteinExistence type="predicted"/>
<dbReference type="SUPFAM" id="SSF47446">
    <property type="entry name" value="Signal peptide-binding domain"/>
    <property type="match status" value="1"/>
</dbReference>
<keyword evidence="1" id="KW-0547">Nucleotide-binding</keyword>
<evidence type="ECO:0000256" key="1">
    <source>
        <dbReference type="ARBA" id="ARBA00022741"/>
    </source>
</evidence>
<dbReference type="Gene3D" id="1.10.260.30">
    <property type="entry name" value="Signal recognition particle, SRP54 subunit, M-domain"/>
    <property type="match status" value="1"/>
</dbReference>
<evidence type="ECO:0000313" key="4">
    <source>
        <dbReference type="EMBL" id="TXG65542.1"/>
    </source>
</evidence>
<dbReference type="PANTHER" id="PTHR11564:SF5">
    <property type="entry name" value="SIGNAL RECOGNITION PARTICLE SUBUNIT SRP54"/>
    <property type="match status" value="1"/>
</dbReference>
<evidence type="ECO:0000259" key="3">
    <source>
        <dbReference type="Pfam" id="PF00448"/>
    </source>
</evidence>
<dbReference type="GO" id="GO:0030942">
    <property type="term" value="F:endoplasmic reticulum signal peptide binding"/>
    <property type="evidence" value="ECO:0007669"/>
    <property type="project" value="TreeGrafter"/>
</dbReference>
<dbReference type="InterPro" id="IPR036891">
    <property type="entry name" value="Signal_recog_part_SRP54_M_sf"/>
</dbReference>
<comment type="caution">
    <text evidence="4">The sequence shown here is derived from an EMBL/GenBank/DDBJ whole genome shotgun (WGS) entry which is preliminary data.</text>
</comment>
<name>A0A5C7IA24_9ROSI</name>
<dbReference type="Gene3D" id="3.40.50.300">
    <property type="entry name" value="P-loop containing nucleotide triphosphate hydrolases"/>
    <property type="match status" value="1"/>
</dbReference>
<dbReference type="GO" id="GO:0005829">
    <property type="term" value="C:cytosol"/>
    <property type="evidence" value="ECO:0007669"/>
    <property type="project" value="TreeGrafter"/>
</dbReference>
<dbReference type="PANTHER" id="PTHR11564">
    <property type="entry name" value="SIGNAL RECOGNITION PARTICLE 54K PROTEIN SRP54"/>
    <property type="match status" value="1"/>
</dbReference>
<dbReference type="GO" id="GO:0006616">
    <property type="term" value="P:SRP-dependent cotranslational protein targeting to membrane, translocation"/>
    <property type="evidence" value="ECO:0007669"/>
    <property type="project" value="TreeGrafter"/>
</dbReference>
<keyword evidence="2" id="KW-0342">GTP-binding</keyword>
<protein>
    <recommendedName>
        <fullName evidence="3">SRP54-type proteins GTP-binding domain-containing protein</fullName>
    </recommendedName>
</protein>
<dbReference type="GO" id="GO:0005525">
    <property type="term" value="F:GTP binding"/>
    <property type="evidence" value="ECO:0007669"/>
    <property type="project" value="UniProtKB-KW"/>
</dbReference>
<dbReference type="Proteomes" id="UP000323000">
    <property type="component" value="Chromosome 3"/>
</dbReference>
<feature type="domain" description="SRP54-type proteins GTP-binding" evidence="3">
    <location>
        <begin position="1"/>
        <end position="46"/>
    </location>
</feature>
<dbReference type="GO" id="GO:0008312">
    <property type="term" value="F:7S RNA binding"/>
    <property type="evidence" value="ECO:0007669"/>
    <property type="project" value="InterPro"/>
</dbReference>
<dbReference type="Pfam" id="PF00448">
    <property type="entry name" value="SRP54"/>
    <property type="match status" value="1"/>
</dbReference>
<dbReference type="InterPro" id="IPR027417">
    <property type="entry name" value="P-loop_NTPase"/>
</dbReference>
<organism evidence="4 5">
    <name type="scientific">Acer yangbiense</name>
    <dbReference type="NCBI Taxonomy" id="1000413"/>
    <lineage>
        <taxon>Eukaryota</taxon>
        <taxon>Viridiplantae</taxon>
        <taxon>Streptophyta</taxon>
        <taxon>Embryophyta</taxon>
        <taxon>Tracheophyta</taxon>
        <taxon>Spermatophyta</taxon>
        <taxon>Magnoliopsida</taxon>
        <taxon>eudicotyledons</taxon>
        <taxon>Gunneridae</taxon>
        <taxon>Pentapetalae</taxon>
        <taxon>rosids</taxon>
        <taxon>malvids</taxon>
        <taxon>Sapindales</taxon>
        <taxon>Sapindaceae</taxon>
        <taxon>Hippocastanoideae</taxon>
        <taxon>Acereae</taxon>
        <taxon>Acer</taxon>
    </lineage>
</organism>
<dbReference type="GO" id="GO:0005786">
    <property type="term" value="C:signal recognition particle, endoplasmic reticulum targeting"/>
    <property type="evidence" value="ECO:0007669"/>
    <property type="project" value="TreeGrafter"/>
</dbReference>
<dbReference type="InterPro" id="IPR000897">
    <property type="entry name" value="SRP54_GTPase_dom"/>
</dbReference>
<dbReference type="EMBL" id="VAHF01000003">
    <property type="protein sequence ID" value="TXG65542.1"/>
    <property type="molecule type" value="Genomic_DNA"/>
</dbReference>
<accession>A0A5C7IA24</accession>
<reference evidence="5" key="1">
    <citation type="journal article" date="2019" name="Gigascience">
        <title>De novo genome assembly of the endangered Acer yangbiense, a plant species with extremely small populations endemic to Yunnan Province, China.</title>
        <authorList>
            <person name="Yang J."/>
            <person name="Wariss H.M."/>
            <person name="Tao L."/>
            <person name="Zhang R."/>
            <person name="Yun Q."/>
            <person name="Hollingsworth P."/>
            <person name="Dao Z."/>
            <person name="Luo G."/>
            <person name="Guo H."/>
            <person name="Ma Y."/>
            <person name="Sun W."/>
        </authorList>
    </citation>
    <scope>NUCLEOTIDE SEQUENCE [LARGE SCALE GENOMIC DNA]</scope>
    <source>
        <strain evidence="5">cv. Malutang</strain>
    </source>
</reference>
<keyword evidence="5" id="KW-1185">Reference proteome</keyword>
<sequence length="137" mass="15532">MDVHAKGVGALSAVAATKNPVIFIGTGVLIDEFRVFGVRQFVSRMLELDNSNPMLMTETQIIRIAQASGQPVEDVMDLLEEYKHFEGTRRKMKGLKIPKEYERGALFVLRRQALERNVLLQKKLEHIGKMYQAGMLD</sequence>
<dbReference type="InterPro" id="IPR022941">
    <property type="entry name" value="SRP54"/>
</dbReference>
<evidence type="ECO:0000256" key="2">
    <source>
        <dbReference type="ARBA" id="ARBA00023134"/>
    </source>
</evidence>